<dbReference type="GO" id="GO:0003676">
    <property type="term" value="F:nucleic acid binding"/>
    <property type="evidence" value="ECO:0007669"/>
    <property type="project" value="InterPro"/>
</dbReference>
<dbReference type="SUPFAM" id="SSF57756">
    <property type="entry name" value="Retrovirus zinc finger-like domains"/>
    <property type="match status" value="1"/>
</dbReference>
<gene>
    <name evidence="1" type="ORF">WKI299_LOCUS25503</name>
</gene>
<dbReference type="GO" id="GO:0008270">
    <property type="term" value="F:zinc ion binding"/>
    <property type="evidence" value="ECO:0007669"/>
    <property type="project" value="InterPro"/>
</dbReference>
<name>A0A816VZ13_9BILA</name>
<dbReference type="Proteomes" id="UP000663856">
    <property type="component" value="Unassembled WGS sequence"/>
</dbReference>
<dbReference type="AlphaFoldDB" id="A0A816VZ13"/>
<reference evidence="1" key="1">
    <citation type="submission" date="2021-02" db="EMBL/GenBank/DDBJ databases">
        <authorList>
            <person name="Nowell W R."/>
        </authorList>
    </citation>
    <scope>NUCLEOTIDE SEQUENCE</scope>
</reference>
<organism evidence="1 2">
    <name type="scientific">Rotaria magnacalcarata</name>
    <dbReference type="NCBI Taxonomy" id="392030"/>
    <lineage>
        <taxon>Eukaryota</taxon>
        <taxon>Metazoa</taxon>
        <taxon>Spiralia</taxon>
        <taxon>Gnathifera</taxon>
        <taxon>Rotifera</taxon>
        <taxon>Eurotatoria</taxon>
        <taxon>Bdelloidea</taxon>
        <taxon>Philodinida</taxon>
        <taxon>Philodinidae</taxon>
        <taxon>Rotaria</taxon>
    </lineage>
</organism>
<sequence>MSRYQLLQEPVGLTLIKGDDRIDRSAIIAAIGKIVPVADLESFGNLGDQNKWFIIFKTNLSKMKFLELENLIVNEQTFAIHKPYREVKLIRLLNVPTAISDDYVRDITSKWGGTVINIECETLPRPYSNIKTFVRRVRIKFASHDAEQKVPLSIKIVGINVPVLLEGRLKVCYRCKESGLVKSECNKLKCQICYEIGHDDPACNKQRTYANVASASTTPLITPRIDVQVTRETPVDCIFNHNGVVHHSTPIPDDENNSMNSTPTVVDNHFDLDGPQLITMNDCDEPNLLAKETISYEKRQQQ</sequence>
<accession>A0A816VZ13</accession>
<comment type="caution">
    <text evidence="1">The sequence shown here is derived from an EMBL/GenBank/DDBJ whole genome shotgun (WGS) entry which is preliminary data.</text>
</comment>
<dbReference type="InterPro" id="IPR036875">
    <property type="entry name" value="Znf_CCHC_sf"/>
</dbReference>
<evidence type="ECO:0000313" key="2">
    <source>
        <dbReference type="Proteomes" id="UP000663856"/>
    </source>
</evidence>
<protein>
    <submittedName>
        <fullName evidence="1">Uncharacterized protein</fullName>
    </submittedName>
</protein>
<proteinExistence type="predicted"/>
<dbReference type="EMBL" id="CAJNRF010011006">
    <property type="protein sequence ID" value="CAF2126893.1"/>
    <property type="molecule type" value="Genomic_DNA"/>
</dbReference>
<evidence type="ECO:0000313" key="1">
    <source>
        <dbReference type="EMBL" id="CAF2126893.1"/>
    </source>
</evidence>